<evidence type="ECO:0000256" key="1">
    <source>
        <dbReference type="SAM" id="MobiDB-lite"/>
    </source>
</evidence>
<dbReference type="RefSeq" id="WP_345616275.1">
    <property type="nucleotide sequence ID" value="NZ_BAABJV010000027.1"/>
</dbReference>
<feature type="compositionally biased region" description="Polar residues" evidence="1">
    <location>
        <begin position="96"/>
        <end position="110"/>
    </location>
</feature>
<evidence type="ECO:0000313" key="2">
    <source>
        <dbReference type="EMBL" id="GAA4795899.1"/>
    </source>
</evidence>
<dbReference type="Proteomes" id="UP001501147">
    <property type="component" value="Unassembled WGS sequence"/>
</dbReference>
<protein>
    <submittedName>
        <fullName evidence="2">Uncharacterized protein</fullName>
    </submittedName>
</protein>
<organism evidence="2 3">
    <name type="scientific">Streptomyces sanyensis</name>
    <dbReference type="NCBI Taxonomy" id="568869"/>
    <lineage>
        <taxon>Bacteria</taxon>
        <taxon>Bacillati</taxon>
        <taxon>Actinomycetota</taxon>
        <taxon>Actinomycetes</taxon>
        <taxon>Kitasatosporales</taxon>
        <taxon>Streptomycetaceae</taxon>
        <taxon>Streptomyces</taxon>
    </lineage>
</organism>
<proteinExistence type="predicted"/>
<keyword evidence="3" id="KW-1185">Reference proteome</keyword>
<gene>
    <name evidence="2" type="ORF">GCM10023329_55730</name>
</gene>
<feature type="compositionally biased region" description="Polar residues" evidence="1">
    <location>
        <begin position="12"/>
        <end position="21"/>
    </location>
</feature>
<accession>A0ABP9BLS7</accession>
<reference evidence="3" key="1">
    <citation type="journal article" date="2019" name="Int. J. Syst. Evol. Microbiol.">
        <title>The Global Catalogue of Microorganisms (GCM) 10K type strain sequencing project: providing services to taxonomists for standard genome sequencing and annotation.</title>
        <authorList>
            <consortium name="The Broad Institute Genomics Platform"/>
            <consortium name="The Broad Institute Genome Sequencing Center for Infectious Disease"/>
            <person name="Wu L."/>
            <person name="Ma J."/>
        </authorList>
    </citation>
    <scope>NUCLEOTIDE SEQUENCE [LARGE SCALE GENOMIC DNA]</scope>
    <source>
        <strain evidence="3">JCM 18324</strain>
    </source>
</reference>
<comment type="caution">
    <text evidence="2">The sequence shown here is derived from an EMBL/GenBank/DDBJ whole genome shotgun (WGS) entry which is preliminary data.</text>
</comment>
<evidence type="ECO:0000313" key="3">
    <source>
        <dbReference type="Proteomes" id="UP001501147"/>
    </source>
</evidence>
<feature type="region of interest" description="Disordered" evidence="1">
    <location>
        <begin position="75"/>
        <end position="119"/>
    </location>
</feature>
<name>A0ABP9BLS7_9ACTN</name>
<dbReference type="EMBL" id="BAABJV010000027">
    <property type="protein sequence ID" value="GAA4795899.1"/>
    <property type="molecule type" value="Genomic_DNA"/>
</dbReference>
<feature type="region of interest" description="Disordered" evidence="1">
    <location>
        <begin position="1"/>
        <end position="21"/>
    </location>
</feature>
<sequence>MNHQVRPPSLKSLPTTHQPQANANVLPGLYVRMSARPPVALWACACGHLERALGKEAVIELTGRVRVGICPHTADQQSAPAAVGGPRGAARKGVRTSTAPRPTNCPQTTPVLPERRGAA</sequence>